<evidence type="ECO:0000313" key="2">
    <source>
        <dbReference type="EMBL" id="PKQ66436.1"/>
    </source>
</evidence>
<name>A0A2N3I811_9BACT</name>
<evidence type="ECO:0000256" key="1">
    <source>
        <dbReference type="SAM" id="Phobius"/>
    </source>
</evidence>
<reference evidence="2 3" key="1">
    <citation type="submission" date="2017-06" db="EMBL/GenBank/DDBJ databases">
        <title>Raineya orbicola gen. nov., sp. nov. a slightly thermophilic bacterium of the phylum Bacteroidetes and the description of Raineyaceae fam. nov.</title>
        <authorList>
            <person name="Albuquerque L."/>
            <person name="Polonia A.R.M."/>
            <person name="Barroso C."/>
            <person name="Froufe H.J.C."/>
            <person name="Lage O."/>
            <person name="Lobo-Da-Cunha A."/>
            <person name="Egas C."/>
            <person name="Da Costa M.S."/>
        </authorList>
    </citation>
    <scope>NUCLEOTIDE SEQUENCE [LARGE SCALE GENOMIC DNA]</scope>
    <source>
        <strain evidence="2 3">SPSPC-11</strain>
    </source>
</reference>
<dbReference type="AlphaFoldDB" id="A0A2N3I811"/>
<dbReference type="EMBL" id="NKXO01000048">
    <property type="protein sequence ID" value="PKQ66436.1"/>
    <property type="molecule type" value="Genomic_DNA"/>
</dbReference>
<dbReference type="Proteomes" id="UP000233387">
    <property type="component" value="Unassembled WGS sequence"/>
</dbReference>
<keyword evidence="3" id="KW-1185">Reference proteome</keyword>
<sequence>MAKLRKNEKGWVGKSIETGQLKWLVIGGGALLVAVGFGVWYVARKLKQSKRERQIRKVEEKTHIEGSLEAVAKIIAEEAEKPWYLDSDEQLVIETIKKYIKTKEDYNTLIDTYRKLTGKNLNEELARFLDQNELQTIRDIVELKPERIDRNQKPIGLPDYDKKAEEYADEIHKIVEGIDFNFFAKDSCIKLGELFEKITDKQFFEKVKQKYEQKYGNFWEDIWDEWNIRFGFRNGQNCGKYLESYAKSLK</sequence>
<proteinExistence type="predicted"/>
<organism evidence="2 3">
    <name type="scientific">Raineya orbicola</name>
    <dbReference type="NCBI Taxonomy" id="2016530"/>
    <lineage>
        <taxon>Bacteria</taxon>
        <taxon>Pseudomonadati</taxon>
        <taxon>Bacteroidota</taxon>
        <taxon>Cytophagia</taxon>
        <taxon>Cytophagales</taxon>
        <taxon>Raineyaceae</taxon>
        <taxon>Raineya</taxon>
    </lineage>
</organism>
<dbReference type="RefSeq" id="WP_101359649.1">
    <property type="nucleotide sequence ID" value="NZ_NKXO01000048.1"/>
</dbReference>
<feature type="transmembrane region" description="Helical" evidence="1">
    <location>
        <begin position="20"/>
        <end position="43"/>
    </location>
</feature>
<keyword evidence="1" id="KW-0812">Transmembrane</keyword>
<keyword evidence="1" id="KW-0472">Membrane</keyword>
<evidence type="ECO:0000313" key="3">
    <source>
        <dbReference type="Proteomes" id="UP000233387"/>
    </source>
</evidence>
<comment type="caution">
    <text evidence="2">The sequence shown here is derived from an EMBL/GenBank/DDBJ whole genome shotgun (WGS) entry which is preliminary data.</text>
</comment>
<protein>
    <submittedName>
        <fullName evidence="2">Uncharacterized protein</fullName>
    </submittedName>
</protein>
<accession>A0A2N3I811</accession>
<gene>
    <name evidence="2" type="ORF">Rain11_2387</name>
</gene>
<keyword evidence="1" id="KW-1133">Transmembrane helix</keyword>